<proteinExistence type="predicted"/>
<name>A0A2P2MLU0_RHIMU</name>
<feature type="transmembrane region" description="Helical" evidence="1">
    <location>
        <begin position="15"/>
        <end position="37"/>
    </location>
</feature>
<evidence type="ECO:0000256" key="1">
    <source>
        <dbReference type="SAM" id="Phobius"/>
    </source>
</evidence>
<organism evidence="2">
    <name type="scientific">Rhizophora mucronata</name>
    <name type="common">Asiatic mangrove</name>
    <dbReference type="NCBI Taxonomy" id="61149"/>
    <lineage>
        <taxon>Eukaryota</taxon>
        <taxon>Viridiplantae</taxon>
        <taxon>Streptophyta</taxon>
        <taxon>Embryophyta</taxon>
        <taxon>Tracheophyta</taxon>
        <taxon>Spermatophyta</taxon>
        <taxon>Magnoliopsida</taxon>
        <taxon>eudicotyledons</taxon>
        <taxon>Gunneridae</taxon>
        <taxon>Pentapetalae</taxon>
        <taxon>rosids</taxon>
        <taxon>fabids</taxon>
        <taxon>Malpighiales</taxon>
        <taxon>Rhizophoraceae</taxon>
        <taxon>Rhizophora</taxon>
    </lineage>
</organism>
<evidence type="ECO:0000313" key="2">
    <source>
        <dbReference type="EMBL" id="MBX31132.1"/>
    </source>
</evidence>
<dbReference type="EMBL" id="GGEC01050648">
    <property type="protein sequence ID" value="MBX31132.1"/>
    <property type="molecule type" value="Transcribed_RNA"/>
</dbReference>
<accession>A0A2P2MLU0</accession>
<keyword evidence="1" id="KW-1133">Transmembrane helix</keyword>
<protein>
    <submittedName>
        <fullName evidence="2">Uncharacterized protein</fullName>
    </submittedName>
</protein>
<reference evidence="2" key="1">
    <citation type="submission" date="2018-02" db="EMBL/GenBank/DDBJ databases">
        <title>Rhizophora mucronata_Transcriptome.</title>
        <authorList>
            <person name="Meera S.P."/>
            <person name="Sreeshan A."/>
            <person name="Augustine A."/>
        </authorList>
    </citation>
    <scope>NUCLEOTIDE SEQUENCE</scope>
    <source>
        <tissue evidence="2">Leaf</tissue>
    </source>
</reference>
<keyword evidence="1" id="KW-0472">Membrane</keyword>
<dbReference type="AlphaFoldDB" id="A0A2P2MLU0"/>
<keyword evidence="1" id="KW-0812">Transmembrane</keyword>
<sequence>MISDCSFAGGWQVQFFYLVSMYPVCVCLTFSQLYFCFPSTLIC</sequence>